<dbReference type="InterPro" id="IPR011051">
    <property type="entry name" value="RmlC_Cupin_sf"/>
</dbReference>
<dbReference type="Proteomes" id="UP001500804">
    <property type="component" value="Unassembled WGS sequence"/>
</dbReference>
<proteinExistence type="predicted"/>
<dbReference type="EMBL" id="BAABJO010000004">
    <property type="protein sequence ID" value="GAA5115530.1"/>
    <property type="molecule type" value="Genomic_DNA"/>
</dbReference>
<dbReference type="PANTHER" id="PTHR36114:SF1">
    <property type="entry name" value="16.7 KDA PROTEIN IN WHIE LOCUS"/>
    <property type="match status" value="1"/>
</dbReference>
<comment type="caution">
    <text evidence="2">The sequence shown here is derived from an EMBL/GenBank/DDBJ whole genome shotgun (WGS) entry which is preliminary data.</text>
</comment>
<dbReference type="InterPro" id="IPR052044">
    <property type="entry name" value="PKS_Associated_Protein"/>
</dbReference>
<dbReference type="InterPro" id="IPR014710">
    <property type="entry name" value="RmlC-like_jellyroll"/>
</dbReference>
<dbReference type="SUPFAM" id="SSF51182">
    <property type="entry name" value="RmlC-like cupins"/>
    <property type="match status" value="1"/>
</dbReference>
<dbReference type="Pfam" id="PF07883">
    <property type="entry name" value="Cupin_2"/>
    <property type="match status" value="1"/>
</dbReference>
<evidence type="ECO:0000313" key="2">
    <source>
        <dbReference type="EMBL" id="GAA5115530.1"/>
    </source>
</evidence>
<organism evidence="2 3">
    <name type="scientific">Pseudonocardia adelaidensis</name>
    <dbReference type="NCBI Taxonomy" id="648754"/>
    <lineage>
        <taxon>Bacteria</taxon>
        <taxon>Bacillati</taxon>
        <taxon>Actinomycetota</taxon>
        <taxon>Actinomycetes</taxon>
        <taxon>Pseudonocardiales</taxon>
        <taxon>Pseudonocardiaceae</taxon>
        <taxon>Pseudonocardia</taxon>
    </lineage>
</organism>
<accession>A0ABP9NFX5</accession>
<keyword evidence="3" id="KW-1185">Reference proteome</keyword>
<dbReference type="PANTHER" id="PTHR36114">
    <property type="entry name" value="16.7 KDA PROTEIN IN WHIE LOCUS"/>
    <property type="match status" value="1"/>
</dbReference>
<reference evidence="3" key="1">
    <citation type="journal article" date="2019" name="Int. J. Syst. Evol. Microbiol.">
        <title>The Global Catalogue of Microorganisms (GCM) 10K type strain sequencing project: providing services to taxonomists for standard genome sequencing and annotation.</title>
        <authorList>
            <consortium name="The Broad Institute Genomics Platform"/>
            <consortium name="The Broad Institute Genome Sequencing Center for Infectious Disease"/>
            <person name="Wu L."/>
            <person name="Ma J."/>
        </authorList>
    </citation>
    <scope>NUCLEOTIDE SEQUENCE [LARGE SCALE GENOMIC DNA]</scope>
    <source>
        <strain evidence="3">JCM 18302</strain>
    </source>
</reference>
<sequence>MRAAGHVVHFRDVEPERTGGVATHRVHADVDGSGLELVVVVVEPGHAARRRVEGGRDELLYVLSGGGTLVVGNAADELVPDTGALVGGPAAYAVRAGGAPLVVVVVAGGTDSGRECGEAVRTVCVADQDREAAVSDRQFRILFDPGRGCSGMTQFVGYVPQVRTPRHYHPYDEMLCIVRGSGTVEIEGKEAAVGPGDCYYLPRGCVHLVQNSEEELLVELGVFTPAGSPAQNTPVE</sequence>
<feature type="domain" description="Cupin type-2" evidence="1">
    <location>
        <begin position="158"/>
        <end position="216"/>
    </location>
</feature>
<dbReference type="Gene3D" id="2.60.120.10">
    <property type="entry name" value="Jelly Rolls"/>
    <property type="match status" value="2"/>
</dbReference>
<evidence type="ECO:0000313" key="3">
    <source>
        <dbReference type="Proteomes" id="UP001500804"/>
    </source>
</evidence>
<name>A0ABP9NFX5_9PSEU</name>
<gene>
    <name evidence="2" type="ORF">GCM10023320_14520</name>
</gene>
<dbReference type="InterPro" id="IPR013096">
    <property type="entry name" value="Cupin_2"/>
</dbReference>
<dbReference type="RefSeq" id="WP_345604033.1">
    <property type="nucleotide sequence ID" value="NZ_BAABJO010000004.1"/>
</dbReference>
<protein>
    <recommendedName>
        <fullName evidence="1">Cupin type-2 domain-containing protein</fullName>
    </recommendedName>
</protein>
<evidence type="ECO:0000259" key="1">
    <source>
        <dbReference type="Pfam" id="PF07883"/>
    </source>
</evidence>